<dbReference type="Gene3D" id="3.40.50.1820">
    <property type="entry name" value="alpha/beta hydrolase"/>
    <property type="match status" value="1"/>
</dbReference>
<dbReference type="Gene3D" id="2.130.10.120">
    <property type="entry name" value="Prolyl oligopeptidase, N-terminal domain"/>
    <property type="match status" value="1"/>
</dbReference>
<accession>A0ABW4IX89</accession>
<evidence type="ECO:0000313" key="8">
    <source>
        <dbReference type="EMBL" id="MFD1661832.1"/>
    </source>
</evidence>
<sequence length="700" mass="76910">MSQAPPDLSMSPPPSDQPSPPLPRRSGTVYSLHGADRPDEYDWMRQPPAVAAHLAAERAYYEAMTMHTAPLRERLTKAMDARLAPVERSVEWTQAGQVHWTETPQGAEHERLVRRVPGGNKKFTQEILLDLAELAGGSPYVETGVREISPCGTLLAHSVDTVGEEIYELRFRDLATGRDLPERIARSYYTGAWSADSRAFLYTVPDDLYRPHEVRLHRLGTDPNDDPLVLREDDARFELTVAATRSGELITITAASRDTTEVWLVDAADPAAAPRSVAGRTPGTEYRVDHDAARGRLVVTTDRDAPESQAVTAPLDDPGQWSPLHPSRPGERLLHADAFAEHLVLTLRRDSAPLLRVVPFSPGAEPYELHPDLPAGRIAQVHNHTYDTGSIIVETGSYTEPTRWWSVDLATGGRTLLRTAEAPCHRSADYVSERRWAPAPDGTLVPVTLARRADTPLDGTAPCLMYAYGAYEAVDEPTYDPALATLLDQGVVFAHAHVRGGGELGRAWWRGGRLDTKPNTFTDHLAVADWLEAEQLVDGHRIATRGLSAGGLLQGAVFSRRPGRWACVVAEVPFVDVVTSMLDPEVPLTVNEWEEWGDPRRPEEFAWMLAYSPYDNPPPPAGRPPLLVTGAVNDPRVLVHEPAKWVARLRATADPARSAPVLFRVETGEGAHTGPAGRHSRLRYEAEVFAFVLDAFATGG</sequence>
<dbReference type="RefSeq" id="WP_381088356.1">
    <property type="nucleotide sequence ID" value="NZ_JBHUDX010000083.1"/>
</dbReference>
<dbReference type="SUPFAM" id="SSF50993">
    <property type="entry name" value="Peptidase/esterase 'gauge' domain"/>
    <property type="match status" value="1"/>
</dbReference>
<name>A0ABW4IX89_9ACTN</name>
<evidence type="ECO:0000259" key="6">
    <source>
        <dbReference type="Pfam" id="PF00326"/>
    </source>
</evidence>
<feature type="domain" description="Peptidase S9A N-terminal" evidence="7">
    <location>
        <begin position="20"/>
        <end position="418"/>
    </location>
</feature>
<dbReference type="Proteomes" id="UP001597261">
    <property type="component" value="Unassembled WGS sequence"/>
</dbReference>
<dbReference type="InterPro" id="IPR029058">
    <property type="entry name" value="AB_hydrolase_fold"/>
</dbReference>
<feature type="domain" description="Peptidase S9 prolyl oligopeptidase catalytic" evidence="6">
    <location>
        <begin position="483"/>
        <end position="696"/>
    </location>
</feature>
<evidence type="ECO:0000259" key="7">
    <source>
        <dbReference type="Pfam" id="PF02897"/>
    </source>
</evidence>
<comment type="similarity">
    <text evidence="1">Belongs to the peptidase S9A family.</text>
</comment>
<dbReference type="Pfam" id="PF00326">
    <property type="entry name" value="Peptidase_S9"/>
    <property type="match status" value="1"/>
</dbReference>
<keyword evidence="2" id="KW-0645">Protease</keyword>
<evidence type="ECO:0000256" key="4">
    <source>
        <dbReference type="ARBA" id="ARBA00022825"/>
    </source>
</evidence>
<dbReference type="Pfam" id="PF02897">
    <property type="entry name" value="Peptidase_S9_N"/>
    <property type="match status" value="1"/>
</dbReference>
<dbReference type="PRINTS" id="PR00862">
    <property type="entry name" value="PROLIGOPTASE"/>
</dbReference>
<evidence type="ECO:0000256" key="2">
    <source>
        <dbReference type="ARBA" id="ARBA00022670"/>
    </source>
</evidence>
<gene>
    <name evidence="8" type="ORF">ACFSL4_27485</name>
</gene>
<feature type="region of interest" description="Disordered" evidence="5">
    <location>
        <begin position="1"/>
        <end position="34"/>
    </location>
</feature>
<comment type="caution">
    <text evidence="8">The sequence shown here is derived from an EMBL/GenBank/DDBJ whole genome shotgun (WGS) entry which is preliminary data.</text>
</comment>
<organism evidence="8 9">
    <name type="scientific">Streptomyces caeni</name>
    <dbReference type="NCBI Taxonomy" id="2307231"/>
    <lineage>
        <taxon>Bacteria</taxon>
        <taxon>Bacillati</taxon>
        <taxon>Actinomycetota</taxon>
        <taxon>Actinomycetes</taxon>
        <taxon>Kitasatosporales</taxon>
        <taxon>Streptomycetaceae</taxon>
        <taxon>Streptomyces</taxon>
    </lineage>
</organism>
<evidence type="ECO:0000256" key="3">
    <source>
        <dbReference type="ARBA" id="ARBA00022801"/>
    </source>
</evidence>
<dbReference type="InterPro" id="IPR051543">
    <property type="entry name" value="Serine_Peptidase_S9A"/>
</dbReference>
<keyword evidence="4" id="KW-0720">Serine protease</keyword>
<dbReference type="InterPro" id="IPR023302">
    <property type="entry name" value="Pept_S9A_N"/>
</dbReference>
<keyword evidence="9" id="KW-1185">Reference proteome</keyword>
<dbReference type="PANTHER" id="PTHR11757:SF19">
    <property type="entry name" value="PROLYL ENDOPEPTIDASE-LIKE"/>
    <property type="match status" value="1"/>
</dbReference>
<evidence type="ECO:0000256" key="1">
    <source>
        <dbReference type="ARBA" id="ARBA00005228"/>
    </source>
</evidence>
<dbReference type="PANTHER" id="PTHR11757">
    <property type="entry name" value="PROTEASE FAMILY S9A OLIGOPEPTIDASE"/>
    <property type="match status" value="1"/>
</dbReference>
<feature type="compositionally biased region" description="Pro residues" evidence="5">
    <location>
        <begin position="11"/>
        <end position="23"/>
    </location>
</feature>
<evidence type="ECO:0000313" key="9">
    <source>
        <dbReference type="Proteomes" id="UP001597261"/>
    </source>
</evidence>
<reference evidence="9" key="1">
    <citation type="journal article" date="2019" name="Int. J. Syst. Evol. Microbiol.">
        <title>The Global Catalogue of Microorganisms (GCM) 10K type strain sequencing project: providing services to taxonomists for standard genome sequencing and annotation.</title>
        <authorList>
            <consortium name="The Broad Institute Genomics Platform"/>
            <consortium name="The Broad Institute Genome Sequencing Center for Infectious Disease"/>
            <person name="Wu L."/>
            <person name="Ma J."/>
        </authorList>
    </citation>
    <scope>NUCLEOTIDE SEQUENCE [LARGE SCALE GENOMIC DNA]</scope>
    <source>
        <strain evidence="9">CGMCC 1.12470</strain>
    </source>
</reference>
<evidence type="ECO:0000256" key="5">
    <source>
        <dbReference type="SAM" id="MobiDB-lite"/>
    </source>
</evidence>
<dbReference type="SUPFAM" id="SSF53474">
    <property type="entry name" value="alpha/beta-Hydrolases"/>
    <property type="match status" value="1"/>
</dbReference>
<keyword evidence="3" id="KW-0378">Hydrolase</keyword>
<dbReference type="EMBL" id="JBHUDX010000083">
    <property type="protein sequence ID" value="MFD1661832.1"/>
    <property type="molecule type" value="Genomic_DNA"/>
</dbReference>
<proteinExistence type="inferred from homology"/>
<feature type="compositionally biased region" description="Low complexity" evidence="5">
    <location>
        <begin position="1"/>
        <end position="10"/>
    </location>
</feature>
<protein>
    <submittedName>
        <fullName evidence="8">Prolyl oligopeptidase family serine peptidase</fullName>
    </submittedName>
</protein>
<dbReference type="InterPro" id="IPR001375">
    <property type="entry name" value="Peptidase_S9_cat"/>
</dbReference>
<dbReference type="InterPro" id="IPR002470">
    <property type="entry name" value="Peptidase_S9A"/>
</dbReference>